<dbReference type="OrthoDB" id="9806559at2"/>
<feature type="transmembrane region" description="Helical" evidence="1">
    <location>
        <begin position="61"/>
        <end position="78"/>
    </location>
</feature>
<dbReference type="Proteomes" id="UP000321577">
    <property type="component" value="Unassembled WGS sequence"/>
</dbReference>
<gene>
    <name evidence="2" type="ORF">BGE01nite_43810</name>
</gene>
<dbReference type="Pfam" id="PF19447">
    <property type="entry name" value="DUF5985"/>
    <property type="match status" value="1"/>
</dbReference>
<keyword evidence="1" id="KW-1133">Transmembrane helix</keyword>
<accession>A0A512MEC6</accession>
<protein>
    <submittedName>
        <fullName evidence="2">Uncharacterized protein</fullName>
    </submittedName>
</protein>
<evidence type="ECO:0000313" key="2">
    <source>
        <dbReference type="EMBL" id="GEP45090.1"/>
    </source>
</evidence>
<keyword evidence="1" id="KW-0812">Transmembrane</keyword>
<dbReference type="InterPro" id="IPR046027">
    <property type="entry name" value="DUF5985"/>
</dbReference>
<keyword evidence="1" id="KW-0472">Membrane</keyword>
<feature type="transmembrane region" description="Helical" evidence="1">
    <location>
        <begin position="31"/>
        <end position="55"/>
    </location>
</feature>
<keyword evidence="3" id="KW-1185">Reference proteome</keyword>
<dbReference type="EMBL" id="BKAG01000041">
    <property type="protein sequence ID" value="GEP45090.1"/>
    <property type="molecule type" value="Genomic_DNA"/>
</dbReference>
<dbReference type="AlphaFoldDB" id="A0A512MEC6"/>
<sequence>MDSFLQGAISTAFIIAGIFFLRYWKQTRDRLFLLFALAFGILGLNRGLLVAFSQAHEDDSYLYLIRLFAFLIIIAAIVDKNLQRNPRVKSDLIDH</sequence>
<comment type="caution">
    <text evidence="2">The sequence shown here is derived from an EMBL/GenBank/DDBJ whole genome shotgun (WGS) entry which is preliminary data.</text>
</comment>
<dbReference type="RefSeq" id="WP_146853655.1">
    <property type="nucleotide sequence ID" value="NZ_BKAG01000041.1"/>
</dbReference>
<organism evidence="2 3">
    <name type="scientific">Brevifollis gellanilyticus</name>
    <dbReference type="NCBI Taxonomy" id="748831"/>
    <lineage>
        <taxon>Bacteria</taxon>
        <taxon>Pseudomonadati</taxon>
        <taxon>Verrucomicrobiota</taxon>
        <taxon>Verrucomicrobiia</taxon>
        <taxon>Verrucomicrobiales</taxon>
        <taxon>Verrucomicrobiaceae</taxon>
    </lineage>
</organism>
<proteinExistence type="predicted"/>
<feature type="transmembrane region" description="Helical" evidence="1">
    <location>
        <begin position="6"/>
        <end position="24"/>
    </location>
</feature>
<reference evidence="2 3" key="1">
    <citation type="submission" date="2019-07" db="EMBL/GenBank/DDBJ databases">
        <title>Whole genome shotgun sequence of Brevifollis gellanilyticus NBRC 108608.</title>
        <authorList>
            <person name="Hosoyama A."/>
            <person name="Uohara A."/>
            <person name="Ohji S."/>
            <person name="Ichikawa N."/>
        </authorList>
    </citation>
    <scope>NUCLEOTIDE SEQUENCE [LARGE SCALE GENOMIC DNA]</scope>
    <source>
        <strain evidence="2 3">NBRC 108608</strain>
    </source>
</reference>
<name>A0A512MEC6_9BACT</name>
<evidence type="ECO:0000256" key="1">
    <source>
        <dbReference type="SAM" id="Phobius"/>
    </source>
</evidence>
<evidence type="ECO:0000313" key="3">
    <source>
        <dbReference type="Proteomes" id="UP000321577"/>
    </source>
</evidence>